<gene>
    <name evidence="11" type="ORF">BOX15_Mlig031142g3</name>
</gene>
<evidence type="ECO:0000256" key="7">
    <source>
        <dbReference type="ARBA" id="ARBA00022833"/>
    </source>
</evidence>
<dbReference type="PROSITE" id="PS50103">
    <property type="entry name" value="ZF_C3H1"/>
    <property type="match status" value="3"/>
</dbReference>
<dbReference type="InterPro" id="IPR057295">
    <property type="entry name" value="UNK_Znf_4"/>
</dbReference>
<name>A0A267H029_9PLAT</name>
<evidence type="ECO:0000256" key="9">
    <source>
        <dbReference type="SAM" id="MobiDB-lite"/>
    </source>
</evidence>
<evidence type="ECO:0000256" key="3">
    <source>
        <dbReference type="ARBA" id="ARBA00022490"/>
    </source>
</evidence>
<dbReference type="Pfam" id="PF18384">
    <property type="entry name" value="zf_CCCH_5"/>
    <property type="match status" value="1"/>
</dbReference>
<feature type="compositionally biased region" description="Polar residues" evidence="9">
    <location>
        <begin position="558"/>
        <end position="569"/>
    </location>
</feature>
<dbReference type="SUPFAM" id="SSF90229">
    <property type="entry name" value="CCCH zinc finger"/>
    <property type="match status" value="1"/>
</dbReference>
<feature type="domain" description="C3H1-type" evidence="10">
    <location>
        <begin position="317"/>
        <end position="345"/>
    </location>
</feature>
<evidence type="ECO:0000256" key="4">
    <source>
        <dbReference type="ARBA" id="ARBA00022723"/>
    </source>
</evidence>
<keyword evidence="12" id="KW-1185">Reference proteome</keyword>
<dbReference type="PANTHER" id="PTHR14493:SF50">
    <property type="entry name" value="RING FINGER PROTEIN UNKEMPT"/>
    <property type="match status" value="1"/>
</dbReference>
<proteinExistence type="inferred from homology"/>
<dbReference type="Proteomes" id="UP000215902">
    <property type="component" value="Unassembled WGS sequence"/>
</dbReference>
<dbReference type="EMBL" id="NIVC01000083">
    <property type="protein sequence ID" value="PAA91615.1"/>
    <property type="molecule type" value="Genomic_DNA"/>
</dbReference>
<evidence type="ECO:0000259" key="10">
    <source>
        <dbReference type="PROSITE" id="PS50103"/>
    </source>
</evidence>
<feature type="domain" description="C3H1-type" evidence="10">
    <location>
        <begin position="122"/>
        <end position="151"/>
    </location>
</feature>
<feature type="zinc finger region" description="C3H1-type" evidence="8">
    <location>
        <begin position="162"/>
        <end position="192"/>
    </location>
</feature>
<feature type="domain" description="C3H1-type" evidence="10">
    <location>
        <begin position="162"/>
        <end position="192"/>
    </location>
</feature>
<dbReference type="InterPro" id="IPR036855">
    <property type="entry name" value="Znf_CCCH_sf"/>
</dbReference>
<evidence type="ECO:0000256" key="5">
    <source>
        <dbReference type="ARBA" id="ARBA00022737"/>
    </source>
</evidence>
<dbReference type="STRING" id="282301.A0A267H029"/>
<evidence type="ECO:0000256" key="2">
    <source>
        <dbReference type="ARBA" id="ARBA00008808"/>
    </source>
</evidence>
<dbReference type="GO" id="GO:0005737">
    <property type="term" value="C:cytoplasm"/>
    <property type="evidence" value="ECO:0007669"/>
    <property type="project" value="UniProtKB-SubCell"/>
</dbReference>
<dbReference type="SMART" id="SM00356">
    <property type="entry name" value="ZnF_C3H1"/>
    <property type="match status" value="5"/>
</dbReference>
<feature type="region of interest" description="Disordered" evidence="9">
    <location>
        <begin position="510"/>
        <end position="532"/>
    </location>
</feature>
<evidence type="ECO:0000256" key="8">
    <source>
        <dbReference type="PROSITE-ProRule" id="PRU00723"/>
    </source>
</evidence>
<evidence type="ECO:0000313" key="12">
    <source>
        <dbReference type="Proteomes" id="UP000215902"/>
    </source>
</evidence>
<feature type="compositionally biased region" description="Polar residues" evidence="9">
    <location>
        <begin position="707"/>
        <end position="719"/>
    </location>
</feature>
<evidence type="ECO:0000313" key="11">
    <source>
        <dbReference type="EMBL" id="PAA91615.1"/>
    </source>
</evidence>
<feature type="compositionally biased region" description="Basic and acidic residues" evidence="9">
    <location>
        <begin position="644"/>
        <end position="662"/>
    </location>
</feature>
<keyword evidence="3" id="KW-0963">Cytoplasm</keyword>
<keyword evidence="4 8" id="KW-0479">Metal-binding</keyword>
<keyword evidence="6 8" id="KW-0863">Zinc-finger</keyword>
<reference evidence="11 12" key="1">
    <citation type="submission" date="2017-06" db="EMBL/GenBank/DDBJ databases">
        <title>A platform for efficient transgenesis in Macrostomum lignano, a flatworm model organism for stem cell research.</title>
        <authorList>
            <person name="Berezikov E."/>
        </authorList>
    </citation>
    <scope>NUCLEOTIDE SEQUENCE [LARGE SCALE GENOMIC DNA]</scope>
    <source>
        <strain evidence="11">DV1</strain>
        <tissue evidence="11">Whole organism</tissue>
    </source>
</reference>
<keyword evidence="7 8" id="KW-0862">Zinc</keyword>
<feature type="region of interest" description="Disordered" evidence="9">
    <location>
        <begin position="558"/>
        <end position="578"/>
    </location>
</feature>
<comment type="subcellular location">
    <subcellularLocation>
        <location evidence="1">Cytoplasm</location>
    </subcellularLocation>
</comment>
<protein>
    <recommendedName>
        <fullName evidence="10">C3H1-type domain-containing protein</fullName>
    </recommendedName>
</protein>
<dbReference type="PANTHER" id="PTHR14493">
    <property type="entry name" value="UNKEMPT FAMILY MEMBER"/>
    <property type="match status" value="1"/>
</dbReference>
<dbReference type="OrthoDB" id="20534at2759"/>
<feature type="region of interest" description="Disordered" evidence="9">
    <location>
        <begin position="644"/>
        <end position="663"/>
    </location>
</feature>
<feature type="region of interest" description="Disordered" evidence="9">
    <location>
        <begin position="782"/>
        <end position="820"/>
    </location>
</feature>
<evidence type="ECO:0000256" key="1">
    <source>
        <dbReference type="ARBA" id="ARBA00004496"/>
    </source>
</evidence>
<dbReference type="Gene3D" id="3.30.1370.210">
    <property type="match status" value="1"/>
</dbReference>
<dbReference type="InterPro" id="IPR045234">
    <property type="entry name" value="Unkempt-like"/>
</dbReference>
<dbReference type="InterPro" id="IPR040594">
    <property type="entry name" value="UNK_Znf_1"/>
</dbReference>
<dbReference type="InterPro" id="IPR000571">
    <property type="entry name" value="Znf_CCCH"/>
</dbReference>
<feature type="compositionally biased region" description="Basic and acidic residues" evidence="9">
    <location>
        <begin position="801"/>
        <end position="813"/>
    </location>
</feature>
<dbReference type="GO" id="GO:0008270">
    <property type="term" value="F:zinc ion binding"/>
    <property type="evidence" value="ECO:0007669"/>
    <property type="project" value="UniProtKB-KW"/>
</dbReference>
<feature type="zinc finger region" description="C3H1-type" evidence="8">
    <location>
        <begin position="122"/>
        <end position="151"/>
    </location>
</feature>
<evidence type="ECO:0000256" key="6">
    <source>
        <dbReference type="ARBA" id="ARBA00022771"/>
    </source>
</evidence>
<feature type="zinc finger region" description="C3H1-type" evidence="8">
    <location>
        <begin position="317"/>
        <end position="345"/>
    </location>
</feature>
<comment type="caution">
    <text evidence="11">The sequence shown here is derived from an EMBL/GenBank/DDBJ whole genome shotgun (WGS) entry which is preliminary data.</text>
</comment>
<dbReference type="AlphaFoldDB" id="A0A267H029"/>
<feature type="compositionally biased region" description="Polar residues" evidence="9">
    <location>
        <begin position="782"/>
        <end position="800"/>
    </location>
</feature>
<dbReference type="Pfam" id="PF23261">
    <property type="entry name" value="zf-CCCH_11"/>
    <property type="match status" value="1"/>
</dbReference>
<dbReference type="Pfam" id="PF00642">
    <property type="entry name" value="zf-CCCH"/>
    <property type="match status" value="1"/>
</dbReference>
<keyword evidence="5" id="KW-0677">Repeat</keyword>
<dbReference type="Pfam" id="PF25427">
    <property type="entry name" value="zf-CCCH_UNK"/>
    <property type="match status" value="1"/>
</dbReference>
<dbReference type="InterPro" id="IPR057296">
    <property type="entry name" value="UNK_Znf_5"/>
</dbReference>
<feature type="region of interest" description="Disordered" evidence="9">
    <location>
        <begin position="703"/>
        <end position="733"/>
    </location>
</feature>
<comment type="similarity">
    <text evidence="2">Belongs to the unkempt family.</text>
</comment>
<dbReference type="Pfam" id="PF23035">
    <property type="entry name" value="zf-CCCH_UNK-like_4th"/>
    <property type="match status" value="1"/>
</dbReference>
<accession>A0A267H029</accession>
<sequence length="820" mass="88720">MSSLSPIAQNPAMSNLANLILAASFPKLSLSPSQMQSVNLSHLSGSVTLPVELDQAVQGIGMAAVSVKQQHLSYLRDFRTQQCPLFANHKCTQHKPFTCFHWHFPNQRRRRPIRKSDGTFSYSPDVYCDKYDETRGDCPNGDACPYLHRNAGDTERRYHLRYFKTGTCIHDTDARGQCTRNGSHCAFAHGAQDLRVPVYDIREVQEAADCPVNLPASLEKERVLSEDPKWNEMSYVLANYKTEQCRKPPRMCRQGYACPFFHNAKDKRRGPQFYKYRSTPCPAVKSSDEWLDSSLCEQSDDCQYCHTRTEQQFHPEIYKSTKCNDVVQQSYCPRGPFCAFAHEESEMNFGRNFIQEMQELHSAGDQLPAQLSGLSPLTLSRLIGTGWDFGGSGGAPSPPGASFATGRQQHLHQLHHSPVGAAAAAAAAVGGNKGRTYSGASVASAESGLGSLHRGDSPAFHARFSTSTSTSSGRNSAVATASAAAAAAAAAAATYASASSGGMSNLPPDLDELDFLSQPDGVGTACSQSSDSFSPLTVLTSTASGPLGIPGATSPYSPSAFRSTMSSHGSAAVGPLPFQSGAGGTFEAASGRHRMNSDQSSAMSPNFAQSPILISSSSPFANPGVDLERLQFQQEVLRAQDEARRMREAMQRAQQERDDAQRQLESVRAQLRDISALAEQHSQSKDLLSLSAEELEELKQKLHRHLQTAQQLTQEDSSPPRQPGVTSASGGGGLNLSASIDSLGFSAALSTVEELSGDVTPNPGTSESASLNNSVNNRFVFSRDSLQMKEQQINQQSVQSDKVEQQDKAKAEQSEQLEIS</sequence>
<organism evidence="11 12">
    <name type="scientific">Macrostomum lignano</name>
    <dbReference type="NCBI Taxonomy" id="282301"/>
    <lineage>
        <taxon>Eukaryota</taxon>
        <taxon>Metazoa</taxon>
        <taxon>Spiralia</taxon>
        <taxon>Lophotrochozoa</taxon>
        <taxon>Platyhelminthes</taxon>
        <taxon>Rhabditophora</taxon>
        <taxon>Macrostomorpha</taxon>
        <taxon>Macrostomida</taxon>
        <taxon>Macrostomidae</taxon>
        <taxon>Macrostomum</taxon>
    </lineage>
</organism>